<dbReference type="Proteomes" id="UP001596139">
    <property type="component" value="Unassembled WGS sequence"/>
</dbReference>
<organism evidence="3 4">
    <name type="scientific">Streptomyces ochraceiscleroticus</name>
    <dbReference type="NCBI Taxonomy" id="47761"/>
    <lineage>
        <taxon>Bacteria</taxon>
        <taxon>Bacillati</taxon>
        <taxon>Actinomycetota</taxon>
        <taxon>Actinomycetes</taxon>
        <taxon>Kitasatosporales</taxon>
        <taxon>Streptomycetaceae</taxon>
        <taxon>Streptomyces</taxon>
    </lineage>
</organism>
<proteinExistence type="predicted"/>
<name>A0ABW1MUZ9_9ACTN</name>
<protein>
    <recommendedName>
        <fullName evidence="5">L,D-transpeptidase</fullName>
    </recommendedName>
</protein>
<gene>
    <name evidence="3" type="ORF">ACFP4F_34715</name>
</gene>
<evidence type="ECO:0000256" key="1">
    <source>
        <dbReference type="SAM" id="MobiDB-lite"/>
    </source>
</evidence>
<comment type="caution">
    <text evidence="3">The sequence shown here is derived from an EMBL/GenBank/DDBJ whole genome shotgun (WGS) entry which is preliminary data.</text>
</comment>
<dbReference type="EMBL" id="JBHSPX010000015">
    <property type="protein sequence ID" value="MFC6067675.1"/>
    <property type="molecule type" value="Genomic_DNA"/>
</dbReference>
<keyword evidence="2" id="KW-0732">Signal</keyword>
<feature type="compositionally biased region" description="Basic and acidic residues" evidence="1">
    <location>
        <begin position="56"/>
        <end position="69"/>
    </location>
</feature>
<evidence type="ECO:0000313" key="3">
    <source>
        <dbReference type="EMBL" id="MFC6067675.1"/>
    </source>
</evidence>
<feature type="chain" id="PRO_5046242767" description="L,D-transpeptidase" evidence="2">
    <location>
        <begin position="30"/>
        <end position="199"/>
    </location>
</feature>
<feature type="compositionally biased region" description="Low complexity" evidence="1">
    <location>
        <begin position="159"/>
        <end position="173"/>
    </location>
</feature>
<evidence type="ECO:0008006" key="5">
    <source>
        <dbReference type="Google" id="ProtNLM"/>
    </source>
</evidence>
<feature type="region of interest" description="Disordered" evidence="1">
    <location>
        <begin position="157"/>
        <end position="177"/>
    </location>
</feature>
<keyword evidence="4" id="KW-1185">Reference proteome</keyword>
<feature type="region of interest" description="Disordered" evidence="1">
    <location>
        <begin position="42"/>
        <end position="77"/>
    </location>
</feature>
<sequence length="199" mass="20516">MAARSSSIVTALTVAALAAVGFLAFQASADATGPLEPVRAAKGGAAVSPAPSGHPAPKESAKEKQRRETAVPAHSGSGQRVVYALDARRVWLVGPKDQVLRTYEVVPSTVSPAPGAYTVTTRSASVTGSDGIPIENVVRFATVDNVVVGFSAAVDGSMPQPGTQQKQQKQKTGGIREKRADGAAMWKFATIGKKVVVVP</sequence>
<accession>A0ABW1MUZ9</accession>
<evidence type="ECO:0000313" key="4">
    <source>
        <dbReference type="Proteomes" id="UP001596139"/>
    </source>
</evidence>
<evidence type="ECO:0000256" key="2">
    <source>
        <dbReference type="SAM" id="SignalP"/>
    </source>
</evidence>
<dbReference type="RefSeq" id="WP_031051016.1">
    <property type="nucleotide sequence ID" value="NZ_JBHSPX010000015.1"/>
</dbReference>
<feature type="signal peptide" evidence="2">
    <location>
        <begin position="1"/>
        <end position="29"/>
    </location>
</feature>
<reference evidence="4" key="1">
    <citation type="journal article" date="2019" name="Int. J. Syst. Evol. Microbiol.">
        <title>The Global Catalogue of Microorganisms (GCM) 10K type strain sequencing project: providing services to taxonomists for standard genome sequencing and annotation.</title>
        <authorList>
            <consortium name="The Broad Institute Genomics Platform"/>
            <consortium name="The Broad Institute Genome Sequencing Center for Infectious Disease"/>
            <person name="Wu L."/>
            <person name="Ma J."/>
        </authorList>
    </citation>
    <scope>NUCLEOTIDE SEQUENCE [LARGE SCALE GENOMIC DNA]</scope>
    <source>
        <strain evidence="4">CGMCC 1.15180</strain>
    </source>
</reference>